<dbReference type="OrthoDB" id="2317741at2759"/>
<dbReference type="EMBL" id="JABCKI010000537">
    <property type="protein sequence ID" value="KAG5650156.1"/>
    <property type="molecule type" value="Genomic_DNA"/>
</dbReference>
<feature type="signal peptide" evidence="1">
    <location>
        <begin position="1"/>
        <end position="21"/>
    </location>
</feature>
<dbReference type="AlphaFoldDB" id="A0A9P7KFD1"/>
<evidence type="ECO:0000256" key="1">
    <source>
        <dbReference type="SAM" id="SignalP"/>
    </source>
</evidence>
<evidence type="ECO:0000313" key="3">
    <source>
        <dbReference type="Proteomes" id="UP000717328"/>
    </source>
</evidence>
<organism evidence="2 3">
    <name type="scientific">Sphagnurus paluster</name>
    <dbReference type="NCBI Taxonomy" id="117069"/>
    <lineage>
        <taxon>Eukaryota</taxon>
        <taxon>Fungi</taxon>
        <taxon>Dikarya</taxon>
        <taxon>Basidiomycota</taxon>
        <taxon>Agaricomycotina</taxon>
        <taxon>Agaricomycetes</taxon>
        <taxon>Agaricomycetidae</taxon>
        <taxon>Agaricales</taxon>
        <taxon>Tricholomatineae</taxon>
        <taxon>Lyophyllaceae</taxon>
        <taxon>Sphagnurus</taxon>
    </lineage>
</organism>
<name>A0A9P7KFD1_9AGAR</name>
<reference evidence="2" key="1">
    <citation type="submission" date="2021-02" db="EMBL/GenBank/DDBJ databases">
        <authorList>
            <person name="Nieuwenhuis M."/>
            <person name="Van De Peppel L.J.J."/>
        </authorList>
    </citation>
    <scope>NUCLEOTIDE SEQUENCE</scope>
    <source>
        <strain evidence="2">D49</strain>
    </source>
</reference>
<evidence type="ECO:0000313" key="2">
    <source>
        <dbReference type="EMBL" id="KAG5650156.1"/>
    </source>
</evidence>
<reference evidence="2" key="2">
    <citation type="submission" date="2021-10" db="EMBL/GenBank/DDBJ databases">
        <title>Phylogenomics reveals ancestral predisposition of the termite-cultivated fungus Termitomyces towards a domesticated lifestyle.</title>
        <authorList>
            <person name="Auxier B."/>
            <person name="Grum-Grzhimaylo A."/>
            <person name="Cardenas M.E."/>
            <person name="Lodge J.D."/>
            <person name="Laessoe T."/>
            <person name="Pedersen O."/>
            <person name="Smith M.E."/>
            <person name="Kuyper T.W."/>
            <person name="Franco-Molano E.A."/>
            <person name="Baroni T.J."/>
            <person name="Aanen D.K."/>
        </authorList>
    </citation>
    <scope>NUCLEOTIDE SEQUENCE</scope>
    <source>
        <strain evidence="2">D49</strain>
    </source>
</reference>
<keyword evidence="1" id="KW-0732">Signal</keyword>
<gene>
    <name evidence="2" type="ORF">H0H81_000511</name>
</gene>
<keyword evidence="3" id="KW-1185">Reference proteome</keyword>
<accession>A0A9P7KFD1</accession>
<comment type="caution">
    <text evidence="2">The sequence shown here is derived from an EMBL/GenBank/DDBJ whole genome shotgun (WGS) entry which is preliminary data.</text>
</comment>
<sequence length="196" mass="21120">MQFSMLLGAVSALLAASVVGAAPGGVTIQEVYVPPVTSPSGNDVWKVGSRQTVTWDVSHPPKTITNSIGTIMLRKANITTPVILADGFKILNGKQVVTVPWVVDGDDYQVVRTSPLSSQKLAENETDRLFELKQLPAGASAVDRFLSDERVPLSRDALDLVLYYFSNAVPPDKGWQDISMTQKAMWDSVDAAGFGL</sequence>
<protein>
    <submittedName>
        <fullName evidence="2">Uncharacterized protein</fullName>
    </submittedName>
</protein>
<dbReference type="Proteomes" id="UP000717328">
    <property type="component" value="Unassembled WGS sequence"/>
</dbReference>
<feature type="chain" id="PRO_5040348081" evidence="1">
    <location>
        <begin position="22"/>
        <end position="196"/>
    </location>
</feature>
<proteinExistence type="predicted"/>